<feature type="compositionally biased region" description="Basic and acidic residues" evidence="1">
    <location>
        <begin position="107"/>
        <end position="120"/>
    </location>
</feature>
<proteinExistence type="predicted"/>
<protein>
    <submittedName>
        <fullName evidence="3">Uncharacterized protein</fullName>
    </submittedName>
</protein>
<organism evidence="2 3">
    <name type="scientific">Macrostomum lignano</name>
    <dbReference type="NCBI Taxonomy" id="282301"/>
    <lineage>
        <taxon>Eukaryota</taxon>
        <taxon>Metazoa</taxon>
        <taxon>Spiralia</taxon>
        <taxon>Lophotrochozoa</taxon>
        <taxon>Platyhelminthes</taxon>
        <taxon>Rhabditophora</taxon>
        <taxon>Macrostomorpha</taxon>
        <taxon>Macrostomida</taxon>
        <taxon>Macrostomidae</taxon>
        <taxon>Macrostomum</taxon>
    </lineage>
</organism>
<dbReference type="AlphaFoldDB" id="A0A1I8JQU4"/>
<feature type="compositionally biased region" description="Polar residues" evidence="1">
    <location>
        <begin position="122"/>
        <end position="141"/>
    </location>
</feature>
<evidence type="ECO:0000313" key="3">
    <source>
        <dbReference type="WBParaSite" id="snap_masked-unitig_31083-processed-gene-0.0-mRNA-1"/>
    </source>
</evidence>
<evidence type="ECO:0000256" key="1">
    <source>
        <dbReference type="SAM" id="MobiDB-lite"/>
    </source>
</evidence>
<keyword evidence="2" id="KW-1185">Reference proteome</keyword>
<dbReference type="Proteomes" id="UP000095280">
    <property type="component" value="Unplaced"/>
</dbReference>
<evidence type="ECO:0000313" key="2">
    <source>
        <dbReference type="Proteomes" id="UP000095280"/>
    </source>
</evidence>
<reference evidence="3" key="1">
    <citation type="submission" date="2016-11" db="UniProtKB">
        <authorList>
            <consortium name="WormBaseParasite"/>
        </authorList>
    </citation>
    <scope>IDENTIFICATION</scope>
</reference>
<feature type="region of interest" description="Disordered" evidence="1">
    <location>
        <begin position="107"/>
        <end position="153"/>
    </location>
</feature>
<dbReference type="WBParaSite" id="snap_masked-unitig_31083-processed-gene-0.0-mRNA-1">
    <property type="protein sequence ID" value="snap_masked-unitig_31083-processed-gene-0.0-mRNA-1"/>
    <property type="gene ID" value="snap_masked-unitig_31083-processed-gene-0.0"/>
</dbReference>
<sequence length="153" mass="16384">MEPTPKPICQLIAGKTSAAVTPAIRGEHGKENHVDLVDDLSSYIGRQRPEPFLDDIVCAFQAIPTLEADGRLAENQSAFTTNTEGDTRCTGPPGVCPDCRQLDFKGDRTAWTKRTTRDGRASQAQTGSGVLQGPASPSSASPLCWSQRRLGDS</sequence>
<accession>A0A1I8JQU4</accession>
<name>A0A1I8JQU4_9PLAT</name>